<dbReference type="EMBL" id="JAQMLU010000029">
    <property type="protein sequence ID" value="MDB8751321.1"/>
    <property type="molecule type" value="Genomic_DNA"/>
</dbReference>
<dbReference type="RefSeq" id="WP_195221754.1">
    <property type="nucleotide sequence ID" value="NZ_JAQMLU010000029.1"/>
</dbReference>
<reference evidence="2" key="1">
    <citation type="submission" date="2023-01" db="EMBL/GenBank/DDBJ databases">
        <title>Human gut microbiome strain richness.</title>
        <authorList>
            <person name="Chen-Liaw A."/>
        </authorList>
    </citation>
    <scope>NUCLEOTIDE SEQUENCE</scope>
    <source>
        <strain evidence="2">D43st1_D9_D43t1_170807</strain>
    </source>
</reference>
<evidence type="ECO:0000313" key="3">
    <source>
        <dbReference type="Proteomes" id="UP001213042"/>
    </source>
</evidence>
<evidence type="ECO:0000256" key="1">
    <source>
        <dbReference type="SAM" id="Phobius"/>
    </source>
</evidence>
<feature type="transmembrane region" description="Helical" evidence="1">
    <location>
        <begin position="12"/>
        <end position="31"/>
    </location>
</feature>
<name>A0AAW6EEZ8_9FIRM</name>
<proteinExistence type="predicted"/>
<keyword evidence="1" id="KW-1133">Transmembrane helix</keyword>
<comment type="caution">
    <text evidence="2">The sequence shown here is derived from an EMBL/GenBank/DDBJ whole genome shotgun (WGS) entry which is preliminary data.</text>
</comment>
<protein>
    <recommendedName>
        <fullName evidence="4">Cardiolipin synthase N-terminal domain-containing protein</fullName>
    </recommendedName>
</protein>
<accession>A0AAW6EEZ8</accession>
<dbReference type="Proteomes" id="UP001213042">
    <property type="component" value="Unassembled WGS sequence"/>
</dbReference>
<evidence type="ECO:0000313" key="2">
    <source>
        <dbReference type="EMBL" id="MDB8751321.1"/>
    </source>
</evidence>
<dbReference type="AlphaFoldDB" id="A0AAW6EEZ8"/>
<keyword evidence="1" id="KW-0472">Membrane</keyword>
<gene>
    <name evidence="2" type="ORF">PNW00_12810</name>
</gene>
<evidence type="ECO:0008006" key="4">
    <source>
        <dbReference type="Google" id="ProtNLM"/>
    </source>
</evidence>
<organism evidence="2 3">
    <name type="scientific">Ruminococcus bicirculans</name>
    <name type="common">ex Wegman et al. 2014</name>
    <dbReference type="NCBI Taxonomy" id="1160721"/>
    <lineage>
        <taxon>Bacteria</taxon>
        <taxon>Bacillati</taxon>
        <taxon>Bacillota</taxon>
        <taxon>Clostridia</taxon>
        <taxon>Eubacteriales</taxon>
        <taxon>Oscillospiraceae</taxon>
        <taxon>Ruminococcus</taxon>
    </lineage>
</organism>
<keyword evidence="1" id="KW-0812">Transmembrane</keyword>
<sequence>MRCGDKRMRSEYIFPLLLILLDVGAAIIYALQKDYKKSVYWIAAAILNVTVTF</sequence>